<dbReference type="AlphaFoldDB" id="A0A512C5N6"/>
<proteinExistence type="predicted"/>
<evidence type="ECO:0000313" key="2">
    <source>
        <dbReference type="Proteomes" id="UP000321301"/>
    </source>
</evidence>
<protein>
    <submittedName>
        <fullName evidence="1">Uncharacterized protein</fullName>
    </submittedName>
</protein>
<accession>A0A512C5N6</accession>
<dbReference type="Proteomes" id="UP000321301">
    <property type="component" value="Unassembled WGS sequence"/>
</dbReference>
<organism evidence="1 2">
    <name type="scientific">Cyclobacterium qasimii</name>
    <dbReference type="NCBI Taxonomy" id="1350429"/>
    <lineage>
        <taxon>Bacteria</taxon>
        <taxon>Pseudomonadati</taxon>
        <taxon>Bacteroidota</taxon>
        <taxon>Cytophagia</taxon>
        <taxon>Cytophagales</taxon>
        <taxon>Cyclobacteriaceae</taxon>
        <taxon>Cyclobacterium</taxon>
    </lineage>
</organism>
<comment type="caution">
    <text evidence="1">The sequence shown here is derived from an EMBL/GenBank/DDBJ whole genome shotgun (WGS) entry which is preliminary data.</text>
</comment>
<name>A0A512C5N6_9BACT</name>
<keyword evidence="2" id="KW-1185">Reference proteome</keyword>
<gene>
    <name evidence="1" type="ORF">CQA01_00450</name>
</gene>
<dbReference type="EMBL" id="BJYV01000001">
    <property type="protein sequence ID" value="GEO19511.1"/>
    <property type="molecule type" value="Genomic_DNA"/>
</dbReference>
<sequence length="76" mass="9275">MFGFYRRNFKLDTIVMETSYLDYYKRIIKNVRFDLGRLKNEINKANQILTEQERDSLKKWMLRNGLYSEKLKGNAF</sequence>
<reference evidence="1 2" key="1">
    <citation type="submission" date="2019-07" db="EMBL/GenBank/DDBJ databases">
        <title>Whole genome shotgun sequence of Cyclobacterium qasimii NBRC 106168.</title>
        <authorList>
            <person name="Hosoyama A."/>
            <person name="Uohara A."/>
            <person name="Ohji S."/>
            <person name="Ichikawa N."/>
        </authorList>
    </citation>
    <scope>NUCLEOTIDE SEQUENCE [LARGE SCALE GENOMIC DNA]</scope>
    <source>
        <strain evidence="1 2">NBRC 106168</strain>
    </source>
</reference>
<evidence type="ECO:0000313" key="1">
    <source>
        <dbReference type="EMBL" id="GEO19511.1"/>
    </source>
</evidence>